<evidence type="ECO:0000313" key="4">
    <source>
        <dbReference type="EMBL" id="KNZ63444.1"/>
    </source>
</evidence>
<keyword evidence="1" id="KW-0862">Zinc</keyword>
<dbReference type="PROSITE" id="PS50157">
    <property type="entry name" value="ZINC_FINGER_C2H2_2"/>
    <property type="match status" value="1"/>
</dbReference>
<name>A0A0L6VRX3_9BASI</name>
<evidence type="ECO:0000259" key="3">
    <source>
        <dbReference type="PROSITE" id="PS50157"/>
    </source>
</evidence>
<dbReference type="AlphaFoldDB" id="A0A0L6VRX3"/>
<feature type="domain" description="C2H2-type" evidence="3">
    <location>
        <begin position="463"/>
        <end position="491"/>
    </location>
</feature>
<dbReference type="InterPro" id="IPR036236">
    <property type="entry name" value="Znf_C2H2_sf"/>
</dbReference>
<feature type="region of interest" description="Disordered" evidence="2">
    <location>
        <begin position="518"/>
        <end position="546"/>
    </location>
</feature>
<protein>
    <recommendedName>
        <fullName evidence="3">C2H2-type domain-containing protein</fullName>
    </recommendedName>
</protein>
<dbReference type="OrthoDB" id="4748970at2759"/>
<evidence type="ECO:0000256" key="2">
    <source>
        <dbReference type="SAM" id="MobiDB-lite"/>
    </source>
</evidence>
<dbReference type="Proteomes" id="UP000037035">
    <property type="component" value="Unassembled WGS sequence"/>
</dbReference>
<feature type="region of interest" description="Disordered" evidence="2">
    <location>
        <begin position="222"/>
        <end position="254"/>
    </location>
</feature>
<gene>
    <name evidence="4" type="ORF">VP01_1142g4</name>
</gene>
<evidence type="ECO:0000256" key="1">
    <source>
        <dbReference type="PROSITE-ProRule" id="PRU00042"/>
    </source>
</evidence>
<dbReference type="InterPro" id="IPR013087">
    <property type="entry name" value="Znf_C2H2_type"/>
</dbReference>
<comment type="caution">
    <text evidence="4">The sequence shown here is derived from an EMBL/GenBank/DDBJ whole genome shotgun (WGS) entry which is preliminary data.</text>
</comment>
<keyword evidence="1" id="KW-0863">Zinc-finger</keyword>
<feature type="compositionally biased region" description="Polar residues" evidence="2">
    <location>
        <begin position="534"/>
        <end position="546"/>
    </location>
</feature>
<dbReference type="SUPFAM" id="SSF57667">
    <property type="entry name" value="beta-beta-alpha zinc fingers"/>
    <property type="match status" value="1"/>
</dbReference>
<feature type="compositionally biased region" description="Low complexity" evidence="2">
    <location>
        <begin position="106"/>
        <end position="116"/>
    </location>
</feature>
<feature type="region of interest" description="Disordered" evidence="2">
    <location>
        <begin position="100"/>
        <end position="124"/>
    </location>
</feature>
<dbReference type="Gene3D" id="3.30.160.60">
    <property type="entry name" value="Classic Zinc Finger"/>
    <property type="match status" value="1"/>
</dbReference>
<evidence type="ECO:0000313" key="5">
    <source>
        <dbReference type="Proteomes" id="UP000037035"/>
    </source>
</evidence>
<dbReference type="SMART" id="SM00355">
    <property type="entry name" value="ZnF_C2H2"/>
    <property type="match status" value="2"/>
</dbReference>
<sequence>MILLRPCNLPCCSLAVSVVDRRPSKPHTTRFTVCRGSLALGTYSRKPIIPARNSMHPSSHQHLSSSPHHSGSVMKHVDAPSRYFDSFSSAPAIANNHGVETRHRQAGAAGTTTSSGKGCSPSLGINSRSGHSTAFLNSALSFPNPGSFLGIGGYPQANDSWLFTNPSGAGVEAHQRSSEHCAGGTQENPSISETSRSASHLLSFLNSKFPAQECFTTIDPSTNLLEPRRTPAVTRSTLPTSVKNERPEVYTDQKLSHYNTLESIANELLKHPGISQAQLTEEKSYLSPPSPRSNSSSQFSSPSLSSSSTSNSRSPCYSPCPSSIELNTLNKTSSPHNSSSTLLETYFKNQDGGYLGPPAGPISLGVDTNSSNLIIPNNEQLGLDNFYPFQHHMLYQGQPPFLLQQLQLQECWPQALQQQDSSGTPQTVRHQLPENTPFINAHHFSDAGSWVQSQPPPALKPMFFCPKCGKGHTRHSNLLAHLRDTHSQVKKVLCDFPGCKKSYKRVSECRRHKKDLHGIPLPSELRGKVRKPRSTFSSHFRASNPL</sequence>
<proteinExistence type="predicted"/>
<keyword evidence="1" id="KW-0479">Metal-binding</keyword>
<accession>A0A0L6VRX3</accession>
<dbReference type="EMBL" id="LAVV01001588">
    <property type="protein sequence ID" value="KNZ63444.1"/>
    <property type="molecule type" value="Genomic_DNA"/>
</dbReference>
<feature type="compositionally biased region" description="Polar residues" evidence="2">
    <location>
        <begin position="233"/>
        <end position="242"/>
    </location>
</feature>
<dbReference type="VEuPathDB" id="FungiDB:VP01_1142g4"/>
<feature type="compositionally biased region" description="Low complexity" evidence="2">
    <location>
        <begin position="54"/>
        <end position="72"/>
    </location>
</feature>
<dbReference type="PROSITE" id="PS00028">
    <property type="entry name" value="ZINC_FINGER_C2H2_1"/>
    <property type="match status" value="1"/>
</dbReference>
<feature type="region of interest" description="Disordered" evidence="2">
    <location>
        <begin position="281"/>
        <end position="317"/>
    </location>
</feature>
<reference evidence="4 5" key="1">
    <citation type="submission" date="2015-08" db="EMBL/GenBank/DDBJ databases">
        <title>Next Generation Sequencing and Analysis of the Genome of Puccinia sorghi L Schw, the Causal Agent of Maize Common Rust.</title>
        <authorList>
            <person name="Rochi L."/>
            <person name="Burguener G."/>
            <person name="Darino M."/>
            <person name="Turjanski A."/>
            <person name="Kreff E."/>
            <person name="Dieguez M.J."/>
            <person name="Sacco F."/>
        </authorList>
    </citation>
    <scope>NUCLEOTIDE SEQUENCE [LARGE SCALE GENOMIC DNA]</scope>
    <source>
        <strain evidence="4 5">RO10H11247</strain>
    </source>
</reference>
<feature type="compositionally biased region" description="Basic and acidic residues" evidence="2">
    <location>
        <begin position="243"/>
        <end position="254"/>
    </location>
</feature>
<keyword evidence="5" id="KW-1185">Reference proteome</keyword>
<organism evidence="4 5">
    <name type="scientific">Puccinia sorghi</name>
    <dbReference type="NCBI Taxonomy" id="27349"/>
    <lineage>
        <taxon>Eukaryota</taxon>
        <taxon>Fungi</taxon>
        <taxon>Dikarya</taxon>
        <taxon>Basidiomycota</taxon>
        <taxon>Pucciniomycotina</taxon>
        <taxon>Pucciniomycetes</taxon>
        <taxon>Pucciniales</taxon>
        <taxon>Pucciniaceae</taxon>
        <taxon>Puccinia</taxon>
    </lineage>
</organism>
<feature type="compositionally biased region" description="Low complexity" evidence="2">
    <location>
        <begin position="292"/>
        <end position="317"/>
    </location>
</feature>
<feature type="region of interest" description="Disordered" evidence="2">
    <location>
        <begin position="52"/>
        <end position="74"/>
    </location>
</feature>
<dbReference type="GO" id="GO:0008270">
    <property type="term" value="F:zinc ion binding"/>
    <property type="evidence" value="ECO:0007669"/>
    <property type="project" value="UniProtKB-KW"/>
</dbReference>